<evidence type="ECO:0000256" key="1">
    <source>
        <dbReference type="ARBA" id="ARBA00022491"/>
    </source>
</evidence>
<dbReference type="InterPro" id="IPR036271">
    <property type="entry name" value="Tet_transcr_reg_TetR-rel_C_sf"/>
</dbReference>
<dbReference type="PANTHER" id="PTHR30055">
    <property type="entry name" value="HTH-TYPE TRANSCRIPTIONAL REGULATOR RUTR"/>
    <property type="match status" value="1"/>
</dbReference>
<dbReference type="EMBL" id="BAABFR010000083">
    <property type="protein sequence ID" value="GAA4400890.1"/>
    <property type="molecule type" value="Genomic_DNA"/>
</dbReference>
<dbReference type="SUPFAM" id="SSF48498">
    <property type="entry name" value="Tetracyclin repressor-like, C-terminal domain"/>
    <property type="match status" value="1"/>
</dbReference>
<dbReference type="PROSITE" id="PS50977">
    <property type="entry name" value="HTH_TETR_2"/>
    <property type="match status" value="1"/>
</dbReference>
<keyword evidence="8" id="KW-1185">Reference proteome</keyword>
<keyword evidence="1" id="KW-0678">Repressor</keyword>
<dbReference type="Proteomes" id="UP001500635">
    <property type="component" value="Unassembled WGS sequence"/>
</dbReference>
<feature type="domain" description="HTH tetR-type" evidence="6">
    <location>
        <begin position="32"/>
        <end position="92"/>
    </location>
</feature>
<dbReference type="InterPro" id="IPR050109">
    <property type="entry name" value="HTH-type_TetR-like_transc_reg"/>
</dbReference>
<feature type="DNA-binding region" description="H-T-H motif" evidence="5">
    <location>
        <begin position="55"/>
        <end position="74"/>
    </location>
</feature>
<sequence>MSHPWIGWRIDLRGGSQVTAALATVADSRGRARTRRKLVRAAYFVFAQHGYGSTTVKMVCDAAGFTRGAFYSNFSSLEELFIEVWRYHVEWIMLVMGRAVDSSIGRGADYVSLVERAVRAVPVNERWHRVNADFIALCTRTPELQQVVRDGQQMLLANMLPTVMQLMEAGGRRVTEPEALGYALLSVHDGTAAQIVIDQGSEVVARMRIRLLTATLDMYSEPIE</sequence>
<accession>A0ABP8K6A9</accession>
<dbReference type="SUPFAM" id="SSF46689">
    <property type="entry name" value="Homeodomain-like"/>
    <property type="match status" value="1"/>
</dbReference>
<reference evidence="8" key="1">
    <citation type="journal article" date="2019" name="Int. J. Syst. Evol. Microbiol.">
        <title>The Global Catalogue of Microorganisms (GCM) 10K type strain sequencing project: providing services to taxonomists for standard genome sequencing and annotation.</title>
        <authorList>
            <consortium name="The Broad Institute Genomics Platform"/>
            <consortium name="The Broad Institute Genome Sequencing Center for Infectious Disease"/>
            <person name="Wu L."/>
            <person name="Ma J."/>
        </authorList>
    </citation>
    <scope>NUCLEOTIDE SEQUENCE [LARGE SCALE GENOMIC DNA]</scope>
    <source>
        <strain evidence="8">JCM 17688</strain>
    </source>
</reference>
<name>A0ABP8K6A9_9ACTN</name>
<dbReference type="RefSeq" id="WP_344999340.1">
    <property type="nucleotide sequence ID" value="NZ_BAABFR010000083.1"/>
</dbReference>
<evidence type="ECO:0000256" key="4">
    <source>
        <dbReference type="ARBA" id="ARBA00023163"/>
    </source>
</evidence>
<evidence type="ECO:0000256" key="2">
    <source>
        <dbReference type="ARBA" id="ARBA00023015"/>
    </source>
</evidence>
<dbReference type="PANTHER" id="PTHR30055:SF241">
    <property type="entry name" value="TRANSCRIPTIONAL REGULATORY PROTEIN"/>
    <property type="match status" value="1"/>
</dbReference>
<evidence type="ECO:0000313" key="8">
    <source>
        <dbReference type="Proteomes" id="UP001500635"/>
    </source>
</evidence>
<dbReference type="InterPro" id="IPR009057">
    <property type="entry name" value="Homeodomain-like_sf"/>
</dbReference>
<dbReference type="Pfam" id="PF13977">
    <property type="entry name" value="TetR_C_6"/>
    <property type="match status" value="1"/>
</dbReference>
<dbReference type="InterPro" id="IPR039538">
    <property type="entry name" value="BetI_C"/>
</dbReference>
<gene>
    <name evidence="7" type="ORF">GCM10023147_39940</name>
</gene>
<dbReference type="Gene3D" id="1.10.357.10">
    <property type="entry name" value="Tetracycline Repressor, domain 2"/>
    <property type="match status" value="1"/>
</dbReference>
<comment type="caution">
    <text evidence="7">The sequence shown here is derived from an EMBL/GenBank/DDBJ whole genome shotgun (WGS) entry which is preliminary data.</text>
</comment>
<proteinExistence type="predicted"/>
<keyword evidence="2" id="KW-0805">Transcription regulation</keyword>
<evidence type="ECO:0000313" key="7">
    <source>
        <dbReference type="EMBL" id="GAA4400890.1"/>
    </source>
</evidence>
<organism evidence="7 8">
    <name type="scientific">Tsukamurella soli</name>
    <dbReference type="NCBI Taxonomy" id="644556"/>
    <lineage>
        <taxon>Bacteria</taxon>
        <taxon>Bacillati</taxon>
        <taxon>Actinomycetota</taxon>
        <taxon>Actinomycetes</taxon>
        <taxon>Mycobacteriales</taxon>
        <taxon>Tsukamurellaceae</taxon>
        <taxon>Tsukamurella</taxon>
    </lineage>
</organism>
<evidence type="ECO:0000256" key="5">
    <source>
        <dbReference type="PROSITE-ProRule" id="PRU00335"/>
    </source>
</evidence>
<keyword evidence="3 5" id="KW-0238">DNA-binding</keyword>
<dbReference type="PRINTS" id="PR00455">
    <property type="entry name" value="HTHTETR"/>
</dbReference>
<dbReference type="Pfam" id="PF00440">
    <property type="entry name" value="TetR_N"/>
    <property type="match status" value="1"/>
</dbReference>
<evidence type="ECO:0000259" key="6">
    <source>
        <dbReference type="PROSITE" id="PS50977"/>
    </source>
</evidence>
<dbReference type="InterPro" id="IPR001647">
    <property type="entry name" value="HTH_TetR"/>
</dbReference>
<keyword evidence="4" id="KW-0804">Transcription</keyword>
<evidence type="ECO:0000256" key="3">
    <source>
        <dbReference type="ARBA" id="ARBA00023125"/>
    </source>
</evidence>
<protein>
    <submittedName>
        <fullName evidence="7">TetR/AcrR family transcriptional regulator</fullName>
    </submittedName>
</protein>